<proteinExistence type="predicted"/>
<protein>
    <submittedName>
        <fullName evidence="11">Branched-chain amino acid transport system permease protein</fullName>
    </submittedName>
</protein>
<dbReference type="EMBL" id="FNES01000029">
    <property type="protein sequence ID" value="SDK75733.1"/>
    <property type="molecule type" value="Genomic_DNA"/>
</dbReference>
<evidence type="ECO:0000256" key="2">
    <source>
        <dbReference type="ARBA" id="ARBA00022448"/>
    </source>
</evidence>
<dbReference type="GO" id="GO:0015192">
    <property type="term" value="F:L-phenylalanine transmembrane transporter activity"/>
    <property type="evidence" value="ECO:0007669"/>
    <property type="project" value="TreeGrafter"/>
</dbReference>
<evidence type="ECO:0000256" key="8">
    <source>
        <dbReference type="ARBA" id="ARBA00023136"/>
    </source>
</evidence>
<feature type="transmembrane region" description="Helical" evidence="9">
    <location>
        <begin position="300"/>
        <end position="319"/>
    </location>
</feature>
<dbReference type="InterPro" id="IPR001851">
    <property type="entry name" value="ABC_transp_permease"/>
</dbReference>
<evidence type="ECO:0000256" key="4">
    <source>
        <dbReference type="ARBA" id="ARBA00022692"/>
    </source>
</evidence>
<keyword evidence="12" id="KW-1185">Reference proteome</keyword>
<dbReference type="GO" id="GO:0005524">
    <property type="term" value="F:ATP binding"/>
    <property type="evidence" value="ECO:0007669"/>
    <property type="project" value="UniProtKB-KW"/>
</dbReference>
<dbReference type="OrthoDB" id="9780942at2"/>
<keyword evidence="8 9" id="KW-0472">Membrane</keyword>
<dbReference type="STRING" id="376427.SAMN04487954_1299"/>
<evidence type="ECO:0000256" key="1">
    <source>
        <dbReference type="ARBA" id="ARBA00004429"/>
    </source>
</evidence>
<evidence type="ECO:0000313" key="12">
    <source>
        <dbReference type="Proteomes" id="UP000198525"/>
    </source>
</evidence>
<dbReference type="GO" id="GO:0016887">
    <property type="term" value="F:ATP hydrolysis activity"/>
    <property type="evidence" value="ECO:0007669"/>
    <property type="project" value="InterPro"/>
</dbReference>
<dbReference type="InterPro" id="IPR051120">
    <property type="entry name" value="ABC_AA/LPS_Transport"/>
</dbReference>
<keyword evidence="4 9" id="KW-0812">Transmembrane</keyword>
<dbReference type="Pfam" id="PF12399">
    <property type="entry name" value="BCA_ABC_TP_C"/>
    <property type="match status" value="1"/>
</dbReference>
<feature type="transmembrane region" description="Helical" evidence="9">
    <location>
        <begin position="223"/>
        <end position="243"/>
    </location>
</feature>
<dbReference type="GO" id="GO:1903805">
    <property type="term" value="P:L-valine import across plasma membrane"/>
    <property type="evidence" value="ECO:0007669"/>
    <property type="project" value="TreeGrafter"/>
</dbReference>
<evidence type="ECO:0000256" key="3">
    <source>
        <dbReference type="ARBA" id="ARBA00022475"/>
    </source>
</evidence>
<dbReference type="InterPro" id="IPR027417">
    <property type="entry name" value="P-loop_NTPase"/>
</dbReference>
<gene>
    <name evidence="11" type="ORF">SAMN04487954_1299</name>
</gene>
<evidence type="ECO:0000256" key="6">
    <source>
        <dbReference type="ARBA" id="ARBA00022840"/>
    </source>
</evidence>
<dbReference type="InterPro" id="IPR032823">
    <property type="entry name" value="BCA_ABC_TP_C"/>
</dbReference>
<keyword evidence="2" id="KW-0813">Transport</keyword>
<dbReference type="InterPro" id="IPR003593">
    <property type="entry name" value="AAA+_ATPase"/>
</dbReference>
<dbReference type="GO" id="GO:0042941">
    <property type="term" value="P:D-alanine transmembrane transport"/>
    <property type="evidence" value="ECO:0007669"/>
    <property type="project" value="TreeGrafter"/>
</dbReference>
<dbReference type="Pfam" id="PF02653">
    <property type="entry name" value="BPD_transp_2"/>
    <property type="match status" value="1"/>
</dbReference>
<evidence type="ECO:0000256" key="5">
    <source>
        <dbReference type="ARBA" id="ARBA00022741"/>
    </source>
</evidence>
<dbReference type="GO" id="GO:0015188">
    <property type="term" value="F:L-isoleucine transmembrane transporter activity"/>
    <property type="evidence" value="ECO:0007669"/>
    <property type="project" value="TreeGrafter"/>
</dbReference>
<keyword evidence="7 9" id="KW-1133">Transmembrane helix</keyword>
<dbReference type="GO" id="GO:0005886">
    <property type="term" value="C:plasma membrane"/>
    <property type="evidence" value="ECO:0007669"/>
    <property type="project" value="UniProtKB-SubCell"/>
</dbReference>
<name>A0A1G9EI31_9GAMM</name>
<feature type="domain" description="ABC transporter" evidence="10">
    <location>
        <begin position="368"/>
        <end position="603"/>
    </location>
</feature>
<feature type="transmembrane region" description="Helical" evidence="9">
    <location>
        <begin position="263"/>
        <end position="288"/>
    </location>
</feature>
<dbReference type="PROSITE" id="PS50893">
    <property type="entry name" value="ABC_TRANSPORTER_2"/>
    <property type="match status" value="1"/>
</dbReference>
<dbReference type="PANTHER" id="PTHR45772:SF7">
    <property type="entry name" value="AMINO ACID ABC TRANSPORTER ATP-BINDING PROTEIN"/>
    <property type="match status" value="1"/>
</dbReference>
<comment type="subcellular location">
    <subcellularLocation>
        <location evidence="1">Cell inner membrane</location>
        <topology evidence="1">Multi-pass membrane protein</topology>
    </subcellularLocation>
</comment>
<keyword evidence="3" id="KW-1003">Cell membrane</keyword>
<dbReference type="InterPro" id="IPR043428">
    <property type="entry name" value="LivM-like"/>
</dbReference>
<evidence type="ECO:0000313" key="11">
    <source>
        <dbReference type="EMBL" id="SDK75733.1"/>
    </source>
</evidence>
<accession>A0A1G9EI31</accession>
<feature type="transmembrane region" description="Helical" evidence="9">
    <location>
        <begin position="79"/>
        <end position="97"/>
    </location>
</feature>
<dbReference type="CDD" id="cd06581">
    <property type="entry name" value="TM_PBP1_LivM_like"/>
    <property type="match status" value="1"/>
</dbReference>
<dbReference type="GO" id="GO:0005304">
    <property type="term" value="F:L-valine transmembrane transporter activity"/>
    <property type="evidence" value="ECO:0007669"/>
    <property type="project" value="TreeGrafter"/>
</dbReference>
<reference evidence="11 12" key="1">
    <citation type="submission" date="2016-10" db="EMBL/GenBank/DDBJ databases">
        <authorList>
            <person name="de Groot N.N."/>
        </authorList>
    </citation>
    <scope>NUCLEOTIDE SEQUENCE [LARGE SCALE GENOMIC DNA]</scope>
    <source>
        <strain evidence="11 12">CGMCC 1.6133</strain>
    </source>
</reference>
<dbReference type="InterPro" id="IPR003439">
    <property type="entry name" value="ABC_transporter-like_ATP-bd"/>
</dbReference>
<keyword evidence="6" id="KW-0067">ATP-binding</keyword>
<sequence length="611" mass="66114">MNDKTISSAPARSHGGGMQWFLNKKILFFITLASLILIPIGVGDDYIYHIFITICLFAGLSTAWNIVGGYAGQLSLGHAIYYGIGAYTGMLMLNAGVSPWISMFVGAILAAGVAVAISYPCFKLHGPFYALASIAFLEVFHVISLNWVGLTGGANGVMVPLEMGWSTMIFTERLPSLVIVFGLMSFALAVAWAIRRSKLGFQLIATRERESAARGAAIRTVHVRLYAAAISAGLTAMLGTFHGSYLTFIEPESAFNLTFSIQIVLFALVGGLGTVFGPLYGTILLVPITELARGWLGSSAIGLHGFVYGVVLVLVVLFMPDGIMSFIQRYLPTSRVRRFDTSVESPVDHVHLDDIRKPARPPIGDVVLKVEHLDKHFGGLHVTNDVSFDLHKGEVLGIIGPNGAGKTTVFNMISGFLRADSGSVAVLGEDGHFVSPKTPGAFARSGVGRTFQIVQPFAAMTVEENIMVGAFHRFRSVEECRKAAREIAYELGLYRFLDEEARNLPIGGLKRLEVARVMAMRPRILLLDEVMAGINPADLREAIELIKVIRNSGISIIAIEHVMQAVMELSDRVIVISSGEILAQGKPEEVVKNEAVIEAYLGKEASDASTE</sequence>
<dbReference type="Proteomes" id="UP000198525">
    <property type="component" value="Unassembled WGS sequence"/>
</dbReference>
<keyword evidence="5" id="KW-0547">Nucleotide-binding</keyword>
<evidence type="ECO:0000259" key="10">
    <source>
        <dbReference type="PROSITE" id="PS50893"/>
    </source>
</evidence>
<dbReference type="CDD" id="cd03219">
    <property type="entry name" value="ABC_Mj1267_LivG_branched"/>
    <property type="match status" value="1"/>
</dbReference>
<feature type="transmembrane region" description="Helical" evidence="9">
    <location>
        <begin position="46"/>
        <end position="67"/>
    </location>
</feature>
<feature type="transmembrane region" description="Helical" evidence="9">
    <location>
        <begin position="103"/>
        <end position="122"/>
    </location>
</feature>
<evidence type="ECO:0000256" key="9">
    <source>
        <dbReference type="SAM" id="Phobius"/>
    </source>
</evidence>
<dbReference type="Gene3D" id="3.40.50.300">
    <property type="entry name" value="P-loop containing nucleotide triphosphate hydrolases"/>
    <property type="match status" value="1"/>
</dbReference>
<dbReference type="Pfam" id="PF00005">
    <property type="entry name" value="ABC_tran"/>
    <property type="match status" value="1"/>
</dbReference>
<dbReference type="SUPFAM" id="SSF52540">
    <property type="entry name" value="P-loop containing nucleoside triphosphate hydrolases"/>
    <property type="match status" value="1"/>
</dbReference>
<organism evidence="11 12">
    <name type="scientific">Billgrantia gudaonensis</name>
    <dbReference type="NCBI Taxonomy" id="376427"/>
    <lineage>
        <taxon>Bacteria</taxon>
        <taxon>Pseudomonadati</taxon>
        <taxon>Pseudomonadota</taxon>
        <taxon>Gammaproteobacteria</taxon>
        <taxon>Oceanospirillales</taxon>
        <taxon>Halomonadaceae</taxon>
        <taxon>Billgrantia</taxon>
    </lineage>
</organism>
<feature type="transmembrane region" description="Helical" evidence="9">
    <location>
        <begin position="129"/>
        <end position="154"/>
    </location>
</feature>
<dbReference type="GO" id="GO:1903806">
    <property type="term" value="P:L-isoleucine import across plasma membrane"/>
    <property type="evidence" value="ECO:0007669"/>
    <property type="project" value="TreeGrafter"/>
</dbReference>
<dbReference type="GO" id="GO:0015808">
    <property type="term" value="P:L-alanine transport"/>
    <property type="evidence" value="ECO:0007669"/>
    <property type="project" value="TreeGrafter"/>
</dbReference>
<dbReference type="SMART" id="SM00382">
    <property type="entry name" value="AAA"/>
    <property type="match status" value="1"/>
</dbReference>
<evidence type="ECO:0000256" key="7">
    <source>
        <dbReference type="ARBA" id="ARBA00022989"/>
    </source>
</evidence>
<feature type="transmembrane region" description="Helical" evidence="9">
    <location>
        <begin position="21"/>
        <end position="40"/>
    </location>
</feature>
<feature type="transmembrane region" description="Helical" evidence="9">
    <location>
        <begin position="174"/>
        <end position="194"/>
    </location>
</feature>
<dbReference type="AlphaFoldDB" id="A0A1G9EI31"/>
<dbReference type="PANTHER" id="PTHR45772">
    <property type="entry name" value="CONSERVED COMPONENT OF ABC TRANSPORTER FOR NATURAL AMINO ACIDS-RELATED"/>
    <property type="match status" value="1"/>
</dbReference>